<evidence type="ECO:0000313" key="3">
    <source>
        <dbReference type="Proteomes" id="UP000615326"/>
    </source>
</evidence>
<dbReference type="InterPro" id="IPR023614">
    <property type="entry name" value="Porin_dom_sf"/>
</dbReference>
<gene>
    <name evidence="2" type="ORF">GOB84_11570</name>
</gene>
<evidence type="ECO:0000256" key="1">
    <source>
        <dbReference type="SAM" id="MobiDB-lite"/>
    </source>
</evidence>
<keyword evidence="3" id="KW-1185">Reference proteome</keyword>
<dbReference type="Gene3D" id="2.40.160.10">
    <property type="entry name" value="Porin"/>
    <property type="match status" value="1"/>
</dbReference>
<evidence type="ECO:0000313" key="2">
    <source>
        <dbReference type="EMBL" id="NHO33187.1"/>
    </source>
</evidence>
<accession>A0ABX0K9U4</accession>
<name>A0ABX0K9U4_9PROT</name>
<dbReference type="InterPro" id="IPR010870">
    <property type="entry name" value="Porin_O/P"/>
</dbReference>
<protein>
    <submittedName>
        <fullName evidence="2">Porin</fullName>
    </submittedName>
</protein>
<dbReference type="EMBL" id="WOSW01000023">
    <property type="protein sequence ID" value="NHO33187.1"/>
    <property type="molecule type" value="Genomic_DNA"/>
</dbReference>
<dbReference type="SUPFAM" id="SSF56935">
    <property type="entry name" value="Porins"/>
    <property type="match status" value="1"/>
</dbReference>
<feature type="compositionally biased region" description="Basic and acidic residues" evidence="1">
    <location>
        <begin position="7"/>
        <end position="17"/>
    </location>
</feature>
<organism evidence="2 3">
    <name type="scientific">Acetobacter fallax</name>
    <dbReference type="NCBI Taxonomy" id="1737473"/>
    <lineage>
        <taxon>Bacteria</taxon>
        <taxon>Pseudomonadati</taxon>
        <taxon>Pseudomonadota</taxon>
        <taxon>Alphaproteobacteria</taxon>
        <taxon>Acetobacterales</taxon>
        <taxon>Acetobacteraceae</taxon>
        <taxon>Acetobacter</taxon>
    </lineage>
</organism>
<feature type="region of interest" description="Disordered" evidence="1">
    <location>
        <begin position="1"/>
        <end position="25"/>
    </location>
</feature>
<sequence>MKTTLRKTPDDATEPHQKPAPLPTCTRRSSQILRTIITTAILHTTSVQAGTIPSFTFGGITIKPYATDQLDIGGYPSASPTRPGTDASGARIRNGARVTIRDQIEIGGIWDFGPAPGGPMRLFEGAIAYTGLKHFLFRVGVFKPSFGLESDEAQGDTVFIERSAISTVTRNLAAGIEREAVEAETFGDRYHIAVSATAGTSGPEHDGNQRGIAFRFAGLPLKTGNALLHLGFSGEWVFRPAYDGPNGRSVSFSDTPEGNNGETSHFLNTSAIPARSAGAFGLEAAGQWRRLLVQGEAYTITVNTRPPATTNTLHYYGWYGMAAYTIAGRPRKWKARAGAFSDPTCAANQTVMCNGTGVIEAAARYSQTDLRAPVYSGGNQKIWTAGLNWYPFDIIRLTLQYQHGHITGGKSPERFHAIMSMFQIKF</sequence>
<reference evidence="2 3" key="1">
    <citation type="journal article" date="2020" name="Int. J. Syst. Evol. Microbiol.">
        <title>Novel acetic acid bacteria from cider fermentations: Acetobacter conturbans sp. nov. and Acetobacter fallax sp. nov.</title>
        <authorList>
            <person name="Sombolestani A.S."/>
            <person name="Cleenwerck I."/>
            <person name="Cnockaert M."/>
            <person name="Borremans W."/>
            <person name="Wieme A.D."/>
            <person name="De Vuyst L."/>
            <person name="Vandamme P."/>
        </authorList>
    </citation>
    <scope>NUCLEOTIDE SEQUENCE [LARGE SCALE GENOMIC DNA]</scope>
    <source>
        <strain evidence="2 3">LMG 1637</strain>
    </source>
</reference>
<dbReference type="Proteomes" id="UP000615326">
    <property type="component" value="Unassembled WGS sequence"/>
</dbReference>
<dbReference type="Pfam" id="PF07396">
    <property type="entry name" value="Porin_O_P"/>
    <property type="match status" value="1"/>
</dbReference>
<comment type="caution">
    <text evidence="2">The sequence shown here is derived from an EMBL/GenBank/DDBJ whole genome shotgun (WGS) entry which is preliminary data.</text>
</comment>
<proteinExistence type="predicted"/>